<dbReference type="InterPro" id="IPR002213">
    <property type="entry name" value="UDP_glucos_trans"/>
</dbReference>
<evidence type="ECO:0000256" key="1">
    <source>
        <dbReference type="ARBA" id="ARBA00022676"/>
    </source>
</evidence>
<feature type="non-terminal residue" evidence="3">
    <location>
        <position position="113"/>
    </location>
</feature>
<dbReference type="SUPFAM" id="SSF53756">
    <property type="entry name" value="UDP-Glycosyltransferase/glycogen phosphorylase"/>
    <property type="match status" value="1"/>
</dbReference>
<keyword evidence="2" id="KW-0808">Transferase</keyword>
<protein>
    <recommendedName>
        <fullName evidence="5">Glycosyl transferase family 28 C-terminal domain-containing protein</fullName>
    </recommendedName>
</protein>
<dbReference type="Proteomes" id="UP000229401">
    <property type="component" value="Unassembled WGS sequence"/>
</dbReference>
<dbReference type="PANTHER" id="PTHR48043:SF145">
    <property type="entry name" value="FI06409P-RELATED"/>
    <property type="match status" value="1"/>
</dbReference>
<feature type="non-terminal residue" evidence="3">
    <location>
        <position position="1"/>
    </location>
</feature>
<evidence type="ECO:0000313" key="3">
    <source>
        <dbReference type="EMBL" id="PIY71927.1"/>
    </source>
</evidence>
<dbReference type="GO" id="GO:0008194">
    <property type="term" value="F:UDP-glycosyltransferase activity"/>
    <property type="evidence" value="ECO:0007669"/>
    <property type="project" value="InterPro"/>
</dbReference>
<keyword evidence="1" id="KW-0328">Glycosyltransferase</keyword>
<accession>A0A2M7QHY0</accession>
<dbReference type="EMBL" id="PFLI01000120">
    <property type="protein sequence ID" value="PIY71927.1"/>
    <property type="molecule type" value="Genomic_DNA"/>
</dbReference>
<proteinExistence type="predicted"/>
<evidence type="ECO:0000256" key="2">
    <source>
        <dbReference type="ARBA" id="ARBA00022679"/>
    </source>
</evidence>
<reference evidence="4" key="1">
    <citation type="submission" date="2017-09" db="EMBL/GenBank/DDBJ databases">
        <title>Depth-based differentiation of microbial function through sediment-hosted aquifers and enrichment of novel symbionts in the deep terrestrial subsurface.</title>
        <authorList>
            <person name="Probst A.J."/>
            <person name="Ladd B."/>
            <person name="Jarett J.K."/>
            <person name="Geller-Mcgrath D.E."/>
            <person name="Sieber C.M.K."/>
            <person name="Emerson J.B."/>
            <person name="Anantharaman K."/>
            <person name="Thomas B.C."/>
            <person name="Malmstrom R."/>
            <person name="Stieglmeier M."/>
            <person name="Klingl A."/>
            <person name="Woyke T."/>
            <person name="Ryan C.M."/>
            <person name="Banfield J.F."/>
        </authorList>
    </citation>
    <scope>NUCLEOTIDE SEQUENCE [LARGE SCALE GENOMIC DNA]</scope>
</reference>
<dbReference type="Pfam" id="PF00201">
    <property type="entry name" value="UDPGT"/>
    <property type="match status" value="1"/>
</dbReference>
<dbReference type="AlphaFoldDB" id="A0A2M7QHY0"/>
<gene>
    <name evidence="3" type="ORF">COY87_03625</name>
</gene>
<evidence type="ECO:0000313" key="4">
    <source>
        <dbReference type="Proteomes" id="UP000229401"/>
    </source>
</evidence>
<organism evidence="3 4">
    <name type="scientific">Candidatus Roizmanbacteria bacterium CG_4_10_14_0_8_um_filter_33_9</name>
    <dbReference type="NCBI Taxonomy" id="1974826"/>
    <lineage>
        <taxon>Bacteria</taxon>
        <taxon>Candidatus Roizmaniibacteriota</taxon>
    </lineage>
</organism>
<evidence type="ECO:0008006" key="5">
    <source>
        <dbReference type="Google" id="ProtNLM"/>
    </source>
</evidence>
<dbReference type="InterPro" id="IPR050271">
    <property type="entry name" value="UDP-glycosyltransferase"/>
</dbReference>
<sequence>SPKVLLSHRSPADVGGAEVAAFVSHCGDTSVYESVEALVPIVGIPLFADQPDMCARIVDAGVGVRVDKHALEIPTTTTKTSSKNSKNVKENEETLAIEMSPLYKAIREVLLDR</sequence>
<dbReference type="Gene3D" id="3.40.50.2000">
    <property type="entry name" value="Glycogen Phosphorylase B"/>
    <property type="match status" value="1"/>
</dbReference>
<dbReference type="PANTHER" id="PTHR48043">
    <property type="entry name" value="EG:EG0003.4 PROTEIN-RELATED"/>
    <property type="match status" value="1"/>
</dbReference>
<name>A0A2M7QHY0_9BACT</name>
<comment type="caution">
    <text evidence="3">The sequence shown here is derived from an EMBL/GenBank/DDBJ whole genome shotgun (WGS) entry which is preliminary data.</text>
</comment>